<comment type="similarity">
    <text evidence="1">Belongs to the SufE family.</text>
</comment>
<reference evidence="4 6" key="2">
    <citation type="journal article" date="2018" name="Plant J.">
        <title>The Physcomitrella patens chromosome-scale assembly reveals moss genome structure and evolution.</title>
        <authorList>
            <person name="Lang D."/>
            <person name="Ullrich K.K."/>
            <person name="Murat F."/>
            <person name="Fuchs J."/>
            <person name="Jenkins J."/>
            <person name="Haas F.B."/>
            <person name="Piednoel M."/>
            <person name="Gundlach H."/>
            <person name="Van Bel M."/>
            <person name="Meyberg R."/>
            <person name="Vives C."/>
            <person name="Morata J."/>
            <person name="Symeonidi A."/>
            <person name="Hiss M."/>
            <person name="Muchero W."/>
            <person name="Kamisugi Y."/>
            <person name="Saleh O."/>
            <person name="Blanc G."/>
            <person name="Decker E.L."/>
            <person name="van Gessel N."/>
            <person name="Grimwood J."/>
            <person name="Hayes R.D."/>
            <person name="Graham S.W."/>
            <person name="Gunter L.E."/>
            <person name="McDaniel S.F."/>
            <person name="Hoernstein S.N.W."/>
            <person name="Larsson A."/>
            <person name="Li F.W."/>
            <person name="Perroud P.F."/>
            <person name="Phillips J."/>
            <person name="Ranjan P."/>
            <person name="Rokshar D.S."/>
            <person name="Rothfels C.J."/>
            <person name="Schneider L."/>
            <person name="Shu S."/>
            <person name="Stevenson D.W."/>
            <person name="Thummler F."/>
            <person name="Tillich M."/>
            <person name="Villarreal Aguilar J.C."/>
            <person name="Widiez T."/>
            <person name="Wong G.K."/>
            <person name="Wymore A."/>
            <person name="Zhang Y."/>
            <person name="Zimmer A.D."/>
            <person name="Quatrano R.S."/>
            <person name="Mayer K.F.X."/>
            <person name="Goodstein D."/>
            <person name="Casacuberta J.M."/>
            <person name="Vandepoele K."/>
            <person name="Reski R."/>
            <person name="Cuming A.C."/>
            <person name="Tuskan G.A."/>
            <person name="Maumus F."/>
            <person name="Salse J."/>
            <person name="Schmutz J."/>
            <person name="Rensing S.A."/>
        </authorList>
    </citation>
    <scope>NUCLEOTIDE SEQUENCE [LARGE SCALE GENOMIC DNA]</scope>
    <source>
        <strain evidence="5 6">cv. Gransden 2004</strain>
    </source>
</reference>
<evidence type="ECO:0000313" key="6">
    <source>
        <dbReference type="Proteomes" id="UP000006727"/>
    </source>
</evidence>
<feature type="domain" description="Fe-S metabolism associated" evidence="3">
    <location>
        <begin position="90"/>
        <end position="210"/>
    </location>
</feature>
<dbReference type="Pfam" id="PF02657">
    <property type="entry name" value="SufE"/>
    <property type="match status" value="1"/>
</dbReference>
<dbReference type="HOGENOM" id="CLU_981380_0_0_1"/>
<evidence type="ECO:0000313" key="5">
    <source>
        <dbReference type="EnsemblPlants" id="PAC:32982880.CDS.1"/>
    </source>
</evidence>
<name>A9T8W3_PHYPA</name>
<dbReference type="PANTHER" id="PTHR43597">
    <property type="entry name" value="SULFUR ACCEPTOR PROTEIN CSDE"/>
    <property type="match status" value="1"/>
</dbReference>
<reference evidence="5" key="3">
    <citation type="submission" date="2020-12" db="UniProtKB">
        <authorList>
            <consortium name="EnsemblPlants"/>
        </authorList>
    </citation>
    <scope>IDENTIFICATION</scope>
</reference>
<dbReference type="SUPFAM" id="SSF82649">
    <property type="entry name" value="SufE/NifU"/>
    <property type="match status" value="1"/>
</dbReference>
<evidence type="ECO:0000256" key="1">
    <source>
        <dbReference type="ARBA" id="ARBA00010282"/>
    </source>
</evidence>
<accession>A9T8W3</accession>
<proteinExistence type="inferred from homology"/>
<dbReference type="eggNOG" id="ENOG502S3NN">
    <property type="taxonomic scope" value="Eukaryota"/>
</dbReference>
<dbReference type="GO" id="GO:0008047">
    <property type="term" value="F:enzyme activator activity"/>
    <property type="evidence" value="ECO:0000318"/>
    <property type="project" value="GO_Central"/>
</dbReference>
<dbReference type="EnsemblPlants" id="Pp3c18_6420V3.1">
    <property type="protein sequence ID" value="PAC:32982880.CDS.1"/>
    <property type="gene ID" value="Pp3c18_6420"/>
</dbReference>
<feature type="compositionally biased region" description="Basic and acidic residues" evidence="2">
    <location>
        <begin position="268"/>
        <end position="277"/>
    </location>
</feature>
<evidence type="ECO:0000313" key="4">
    <source>
        <dbReference type="EMBL" id="PNR34901.1"/>
    </source>
</evidence>
<protein>
    <recommendedName>
        <fullName evidence="3">Fe-S metabolism associated domain-containing protein</fullName>
    </recommendedName>
</protein>
<dbReference type="Gramene" id="Pp3c18_6420V3.1">
    <property type="protein sequence ID" value="PAC:32982880.CDS.1"/>
    <property type="gene ID" value="Pp3c18_6420"/>
</dbReference>
<keyword evidence="6" id="KW-1185">Reference proteome</keyword>
<organism evidence="4">
    <name type="scientific">Physcomitrium patens</name>
    <name type="common">Spreading-leaved earth moss</name>
    <name type="synonym">Physcomitrella patens</name>
    <dbReference type="NCBI Taxonomy" id="3218"/>
    <lineage>
        <taxon>Eukaryota</taxon>
        <taxon>Viridiplantae</taxon>
        <taxon>Streptophyta</taxon>
        <taxon>Embryophyta</taxon>
        <taxon>Bryophyta</taxon>
        <taxon>Bryophytina</taxon>
        <taxon>Bryopsida</taxon>
        <taxon>Funariidae</taxon>
        <taxon>Funariales</taxon>
        <taxon>Funariaceae</taxon>
        <taxon>Physcomitrium</taxon>
    </lineage>
</organism>
<gene>
    <name evidence="4" type="ORF">PHYPA_022799</name>
</gene>
<feature type="region of interest" description="Disordered" evidence="2">
    <location>
        <begin position="241"/>
        <end position="277"/>
    </location>
</feature>
<dbReference type="EMBL" id="ABEU02000018">
    <property type="protein sequence ID" value="PNR34901.1"/>
    <property type="molecule type" value="Genomic_DNA"/>
</dbReference>
<dbReference type="PaxDb" id="3218-PP1S185_74V6.1"/>
<dbReference type="InParanoid" id="A9T8W3"/>
<dbReference type="STRING" id="3218.A9T8W3"/>
<dbReference type="InterPro" id="IPR003808">
    <property type="entry name" value="Fe-S_metab-assoc_dom"/>
</dbReference>
<dbReference type="Proteomes" id="UP000006727">
    <property type="component" value="Chromosome 18"/>
</dbReference>
<dbReference type="PANTHER" id="PTHR43597:SF5">
    <property type="entry name" value="SUFE-LIKE PROTEIN 2, CHLOROPLASTIC"/>
    <property type="match status" value="1"/>
</dbReference>
<reference evidence="4 6" key="1">
    <citation type="journal article" date="2008" name="Science">
        <title>The Physcomitrella genome reveals evolutionary insights into the conquest of land by plants.</title>
        <authorList>
            <person name="Rensing S."/>
            <person name="Lang D."/>
            <person name="Zimmer A."/>
            <person name="Terry A."/>
            <person name="Salamov A."/>
            <person name="Shapiro H."/>
            <person name="Nishiyama T."/>
            <person name="Perroud P.-F."/>
            <person name="Lindquist E."/>
            <person name="Kamisugi Y."/>
            <person name="Tanahashi T."/>
            <person name="Sakakibara K."/>
            <person name="Fujita T."/>
            <person name="Oishi K."/>
            <person name="Shin-I T."/>
            <person name="Kuroki Y."/>
            <person name="Toyoda A."/>
            <person name="Suzuki Y."/>
            <person name="Hashimoto A."/>
            <person name="Yamaguchi K."/>
            <person name="Sugano A."/>
            <person name="Kohara Y."/>
            <person name="Fujiyama A."/>
            <person name="Anterola A."/>
            <person name="Aoki S."/>
            <person name="Ashton N."/>
            <person name="Barbazuk W.B."/>
            <person name="Barker E."/>
            <person name="Bennetzen J."/>
            <person name="Bezanilla M."/>
            <person name="Blankenship R."/>
            <person name="Cho S.H."/>
            <person name="Dutcher S."/>
            <person name="Estelle M."/>
            <person name="Fawcett J.A."/>
            <person name="Gundlach H."/>
            <person name="Hanada K."/>
            <person name="Heyl A."/>
            <person name="Hicks K.A."/>
            <person name="Hugh J."/>
            <person name="Lohr M."/>
            <person name="Mayer K."/>
            <person name="Melkozernov A."/>
            <person name="Murata T."/>
            <person name="Nelson D."/>
            <person name="Pils B."/>
            <person name="Prigge M."/>
            <person name="Reiss B."/>
            <person name="Renner T."/>
            <person name="Rombauts S."/>
            <person name="Rushton P."/>
            <person name="Sanderfoot A."/>
            <person name="Schween G."/>
            <person name="Shiu S.-H."/>
            <person name="Stueber K."/>
            <person name="Theodoulou F.L."/>
            <person name="Tu H."/>
            <person name="Van de Peer Y."/>
            <person name="Verrier P.J."/>
            <person name="Waters E."/>
            <person name="Wood A."/>
            <person name="Yang L."/>
            <person name="Cove D."/>
            <person name="Cuming A."/>
            <person name="Hasebe M."/>
            <person name="Lucas S."/>
            <person name="Mishler D.B."/>
            <person name="Reski R."/>
            <person name="Grigoriev I."/>
            <person name="Quatrano R.S."/>
            <person name="Boore J.L."/>
        </authorList>
    </citation>
    <scope>NUCLEOTIDE SEQUENCE [LARGE SCALE GENOMIC DNA]</scope>
    <source>
        <strain evidence="5 6">cv. Gransden 2004</strain>
    </source>
</reference>
<feature type="compositionally biased region" description="Basic residues" evidence="2">
    <location>
        <begin position="258"/>
        <end position="267"/>
    </location>
</feature>
<dbReference type="GO" id="GO:0097163">
    <property type="term" value="F:sulfur carrier activity"/>
    <property type="evidence" value="ECO:0000318"/>
    <property type="project" value="GO_Central"/>
</dbReference>
<dbReference type="EnsemblPlants" id="Pp3c18_6420V3.2">
    <property type="protein sequence ID" value="PAC:32982881.CDS.1"/>
    <property type="gene ID" value="Pp3c18_6420"/>
</dbReference>
<dbReference type="Gramene" id="Pp3c18_6420V3.2">
    <property type="protein sequence ID" value="PAC:32982881.CDS.1"/>
    <property type="gene ID" value="Pp3c18_6420"/>
</dbReference>
<dbReference type="GO" id="GO:1990228">
    <property type="term" value="C:sulfurtransferase complex"/>
    <property type="evidence" value="ECO:0000318"/>
    <property type="project" value="GO_Central"/>
</dbReference>
<dbReference type="Gene3D" id="3.90.1010.10">
    <property type="match status" value="1"/>
</dbReference>
<evidence type="ECO:0000259" key="3">
    <source>
        <dbReference type="Pfam" id="PF02657"/>
    </source>
</evidence>
<dbReference type="AlphaFoldDB" id="A9T8W3"/>
<evidence type="ECO:0000256" key="2">
    <source>
        <dbReference type="SAM" id="MobiDB-lite"/>
    </source>
</evidence>
<sequence>MAVASSPATSPFAPRSWKLVASSASLGPRVRVSRSDPSFWKSLRSGYVGSWRSREVRCCTTSSSSSSSAAAAPPPPATQELPRKLQEIVRMFQSVTEPRAKCEQLLLYASKLKPLAEEHKQPENRVEGCVSNVYIVCEVKPEDGRVYLEAESDVLLTKGLAGLLVEGLSGVMVEEVLNLTPEFVHMLGLKQSLTPSRSNGFLNMLKLIQKKTSQLNSNYVSPSTITADNAHDTVPITSIKTKDDRSDTASLASEHPALLKKKKHVTEKKKLTEGLTE</sequence>